<keyword evidence="1" id="KW-0479">Metal-binding</keyword>
<proteinExistence type="predicted"/>
<dbReference type="OrthoDB" id="21903at2759"/>
<dbReference type="InterPro" id="IPR047153">
    <property type="entry name" value="TRIM45/56/19-like"/>
</dbReference>
<keyword evidence="5" id="KW-1185">Reference proteome</keyword>
<dbReference type="Gene3D" id="3.30.160.60">
    <property type="entry name" value="Classic Zinc Finger"/>
    <property type="match status" value="1"/>
</dbReference>
<evidence type="ECO:0000313" key="4">
    <source>
        <dbReference type="EMBL" id="KYQ91840.1"/>
    </source>
</evidence>
<feature type="coiled-coil region" evidence="2">
    <location>
        <begin position="69"/>
        <end position="96"/>
    </location>
</feature>
<protein>
    <recommendedName>
        <fullName evidence="3">B box-type domain-containing protein</fullName>
    </recommendedName>
</protein>
<dbReference type="InterPro" id="IPR015915">
    <property type="entry name" value="Kelch-typ_b-propeller"/>
</dbReference>
<gene>
    <name evidence="4" type="ORF">DLAC_07642</name>
</gene>
<keyword evidence="1" id="KW-0863">Zinc-finger</keyword>
<keyword evidence="1" id="KW-0862">Zinc</keyword>
<keyword evidence="2" id="KW-0175">Coiled coil</keyword>
<dbReference type="InParanoid" id="A0A151ZD22"/>
<dbReference type="EMBL" id="LODT01000034">
    <property type="protein sequence ID" value="KYQ91840.1"/>
    <property type="molecule type" value="Genomic_DNA"/>
</dbReference>
<dbReference type="SUPFAM" id="SSF50965">
    <property type="entry name" value="Galactose oxidase, central domain"/>
    <property type="match status" value="1"/>
</dbReference>
<dbReference type="PANTHER" id="PTHR25462">
    <property type="entry name" value="BONUS, ISOFORM C-RELATED"/>
    <property type="match status" value="1"/>
</dbReference>
<name>A0A151ZD22_TIELA</name>
<sequence>MNACTKDTHILETNLYCNTCKYSICAKCIRNHKMHDIVDSDSVYEESLEDAGKYQEKLKEILMNRKTDIESCETSMQEITALYEKLKREIDIMFREYVDMIHFRQIETKRELQSLYDDILEHHMMQLSKLENDSISIDSSLLQIKQLSDGTLEDKSSFVQKFSNLKISNTVSEKSEIDNAIYSLPVKINRKEVQQHSEKFQYLKIMDTLVKPIPIQPIVDININGNGNDKPPKYMYSTDILSLEIWDLNNNKSIVIKLPQTTFSVGRYLITQNQISTPDCIYLFGRSHGMRLDLKKEIYQWEQIDYGGKVLPEYTSTIYHPTRKAIYIIGGLTGGGNLPEKRIFKYFVDLDQLVEINCTLIQPTQCPSLSFVDHYIYIIGGSTLINRDIQKFDTIENRICLVTNMDISSPFSACVVYNAVYMHASKDNSFHRLFNNQIYTLPSPPIIVKNMALSRLYHDNDEGCIYLLNAYSGDRLYKFDLPKSQWSIAIPKLSNKVISYDNIMFSNFCNKIK</sequence>
<evidence type="ECO:0000259" key="3">
    <source>
        <dbReference type="PROSITE" id="PS50119"/>
    </source>
</evidence>
<dbReference type="InterPro" id="IPR000315">
    <property type="entry name" value="Znf_B-box"/>
</dbReference>
<dbReference type="Proteomes" id="UP000076078">
    <property type="component" value="Unassembled WGS sequence"/>
</dbReference>
<evidence type="ECO:0000256" key="2">
    <source>
        <dbReference type="SAM" id="Coils"/>
    </source>
</evidence>
<dbReference type="InterPro" id="IPR011043">
    <property type="entry name" value="Gal_Oxase/kelch_b-propeller"/>
</dbReference>
<reference evidence="4 5" key="1">
    <citation type="submission" date="2015-12" db="EMBL/GenBank/DDBJ databases">
        <title>Dictyostelia acquired genes for synthesis and detection of signals that induce cell-type specialization by lateral gene transfer from prokaryotes.</title>
        <authorList>
            <person name="Gloeckner G."/>
            <person name="Schaap P."/>
        </authorList>
    </citation>
    <scope>NUCLEOTIDE SEQUENCE [LARGE SCALE GENOMIC DNA]</scope>
    <source>
        <strain evidence="4 5">TK</strain>
    </source>
</reference>
<feature type="domain" description="B box-type" evidence="3">
    <location>
        <begin position="1"/>
        <end position="40"/>
    </location>
</feature>
<dbReference type="SUPFAM" id="SSF57845">
    <property type="entry name" value="B-box zinc-binding domain"/>
    <property type="match status" value="1"/>
</dbReference>
<dbReference type="AlphaFoldDB" id="A0A151ZD22"/>
<organism evidence="4 5">
    <name type="scientific">Tieghemostelium lacteum</name>
    <name type="common">Slime mold</name>
    <name type="synonym">Dictyostelium lacteum</name>
    <dbReference type="NCBI Taxonomy" id="361077"/>
    <lineage>
        <taxon>Eukaryota</taxon>
        <taxon>Amoebozoa</taxon>
        <taxon>Evosea</taxon>
        <taxon>Eumycetozoa</taxon>
        <taxon>Dictyostelia</taxon>
        <taxon>Dictyosteliales</taxon>
        <taxon>Raperosteliaceae</taxon>
        <taxon>Tieghemostelium</taxon>
    </lineage>
</organism>
<dbReference type="PANTHER" id="PTHR25462:SF296">
    <property type="entry name" value="MEIOTIC P26, ISOFORM F"/>
    <property type="match status" value="1"/>
</dbReference>
<dbReference type="PROSITE" id="PS50119">
    <property type="entry name" value="ZF_BBOX"/>
    <property type="match status" value="1"/>
</dbReference>
<comment type="caution">
    <text evidence="4">The sequence shown here is derived from an EMBL/GenBank/DDBJ whole genome shotgun (WGS) entry which is preliminary data.</text>
</comment>
<evidence type="ECO:0000313" key="5">
    <source>
        <dbReference type="Proteomes" id="UP000076078"/>
    </source>
</evidence>
<dbReference type="GO" id="GO:0008270">
    <property type="term" value="F:zinc ion binding"/>
    <property type="evidence" value="ECO:0007669"/>
    <property type="project" value="UniProtKB-KW"/>
</dbReference>
<accession>A0A151ZD22</accession>
<dbReference type="Gene3D" id="2.120.10.80">
    <property type="entry name" value="Kelch-type beta propeller"/>
    <property type="match status" value="1"/>
</dbReference>
<evidence type="ECO:0000256" key="1">
    <source>
        <dbReference type="PROSITE-ProRule" id="PRU00024"/>
    </source>
</evidence>